<name>A0AC60NUW5_IXOPE</name>
<dbReference type="EMBL" id="JABSTQ010011474">
    <property type="protein sequence ID" value="KAG0410902.1"/>
    <property type="molecule type" value="Genomic_DNA"/>
</dbReference>
<reference evidence="1 2" key="1">
    <citation type="journal article" date="2020" name="Cell">
        <title>Large-Scale Comparative Analyses of Tick Genomes Elucidate Their Genetic Diversity and Vector Capacities.</title>
        <authorList>
            <consortium name="Tick Genome and Microbiome Consortium (TIGMIC)"/>
            <person name="Jia N."/>
            <person name="Wang J."/>
            <person name="Shi W."/>
            <person name="Du L."/>
            <person name="Sun Y."/>
            <person name="Zhan W."/>
            <person name="Jiang J.F."/>
            <person name="Wang Q."/>
            <person name="Zhang B."/>
            <person name="Ji P."/>
            <person name="Bell-Sakyi L."/>
            <person name="Cui X.M."/>
            <person name="Yuan T.T."/>
            <person name="Jiang B.G."/>
            <person name="Yang W.F."/>
            <person name="Lam T.T."/>
            <person name="Chang Q.C."/>
            <person name="Ding S.J."/>
            <person name="Wang X.J."/>
            <person name="Zhu J.G."/>
            <person name="Ruan X.D."/>
            <person name="Zhao L."/>
            <person name="Wei J.T."/>
            <person name="Ye R.Z."/>
            <person name="Que T.C."/>
            <person name="Du C.H."/>
            <person name="Zhou Y.H."/>
            <person name="Cheng J.X."/>
            <person name="Dai P.F."/>
            <person name="Guo W.B."/>
            <person name="Han X.H."/>
            <person name="Huang E.J."/>
            <person name="Li L.F."/>
            <person name="Wei W."/>
            <person name="Gao Y.C."/>
            <person name="Liu J.Z."/>
            <person name="Shao H.Z."/>
            <person name="Wang X."/>
            <person name="Wang C.C."/>
            <person name="Yang T.C."/>
            <person name="Huo Q.B."/>
            <person name="Li W."/>
            <person name="Chen H.Y."/>
            <person name="Chen S.E."/>
            <person name="Zhou L.G."/>
            <person name="Ni X.B."/>
            <person name="Tian J.H."/>
            <person name="Sheng Y."/>
            <person name="Liu T."/>
            <person name="Pan Y.S."/>
            <person name="Xia L.Y."/>
            <person name="Li J."/>
            <person name="Zhao F."/>
            <person name="Cao W.C."/>
        </authorList>
    </citation>
    <scope>NUCLEOTIDE SEQUENCE [LARGE SCALE GENOMIC DNA]</scope>
    <source>
        <strain evidence="1">Iper-2018</strain>
    </source>
</reference>
<organism evidence="1 2">
    <name type="scientific">Ixodes persulcatus</name>
    <name type="common">Taiga tick</name>
    <dbReference type="NCBI Taxonomy" id="34615"/>
    <lineage>
        <taxon>Eukaryota</taxon>
        <taxon>Metazoa</taxon>
        <taxon>Ecdysozoa</taxon>
        <taxon>Arthropoda</taxon>
        <taxon>Chelicerata</taxon>
        <taxon>Arachnida</taxon>
        <taxon>Acari</taxon>
        <taxon>Parasitiformes</taxon>
        <taxon>Ixodida</taxon>
        <taxon>Ixodoidea</taxon>
        <taxon>Ixodidae</taxon>
        <taxon>Ixodinae</taxon>
        <taxon>Ixodes</taxon>
    </lineage>
</organism>
<evidence type="ECO:0000313" key="1">
    <source>
        <dbReference type="EMBL" id="KAG0410902.1"/>
    </source>
</evidence>
<keyword evidence="2" id="KW-1185">Reference proteome</keyword>
<gene>
    <name evidence="1" type="ORF">HPB47_011966</name>
</gene>
<evidence type="ECO:0000313" key="2">
    <source>
        <dbReference type="Proteomes" id="UP000805193"/>
    </source>
</evidence>
<proteinExistence type="predicted"/>
<dbReference type="Proteomes" id="UP000805193">
    <property type="component" value="Unassembled WGS sequence"/>
</dbReference>
<accession>A0AC60NUW5</accession>
<sequence length="421" mass="45504">MRCLGENSQCNHERVLRVYWRRVERAARFGARDRQARPAEPRVGVRRGLPSVGAAMAPELLQLLLLSASVLAFSVELPWDRAVPGARASGCDAGREQVDRTYWLRDGQRLAAATDRFWEPGSYVCVREGPRGVRLEKALLVQGGPPEDACWSGEAGANRSRKRRVADGVRARHAPWVAQLLQDGRFVCGCSIVGQRWALTAAHCLAGEGTSFSVALGPLRPAAGPRIAVIRTLPHPSYRRGTRAHDIALLELDTPSTERLTVVCLPPGPGFLERFSQGLLFGWGKVGPGGGPARRLQEALLPLVTRDRCEAALPDIGPQAFCAGFGEAYRADACSGDSGGPLVALLDQRPVLVGVVSWGRACARPHTFGVYTRVDSYLPWIRDHVLGAGPSEAPREVPPACPVCPCLVEQTASNRTDRAAD</sequence>
<comment type="caution">
    <text evidence="1">The sequence shown here is derived from an EMBL/GenBank/DDBJ whole genome shotgun (WGS) entry which is preliminary data.</text>
</comment>
<protein>
    <submittedName>
        <fullName evidence="1">Uncharacterized protein</fullName>
    </submittedName>
</protein>